<accession>G0MP02</accession>
<evidence type="ECO:0000313" key="3">
    <source>
        <dbReference type="Proteomes" id="UP000008068"/>
    </source>
</evidence>
<reference evidence="3" key="1">
    <citation type="submission" date="2011-07" db="EMBL/GenBank/DDBJ databases">
        <authorList>
            <consortium name="Caenorhabditis brenneri Sequencing and Analysis Consortium"/>
            <person name="Wilson R.K."/>
        </authorList>
    </citation>
    <scope>NUCLEOTIDE SEQUENCE [LARGE SCALE GENOMIC DNA]</scope>
    <source>
        <strain evidence="3">PB2801</strain>
    </source>
</reference>
<name>G0MP02_CAEBE</name>
<dbReference type="InterPro" id="IPR001810">
    <property type="entry name" value="F-box_dom"/>
</dbReference>
<dbReference type="eggNOG" id="ENOG502R937">
    <property type="taxonomic scope" value="Eukaryota"/>
</dbReference>
<organism evidence="3">
    <name type="scientific">Caenorhabditis brenneri</name>
    <name type="common">Nematode worm</name>
    <dbReference type="NCBI Taxonomy" id="135651"/>
    <lineage>
        <taxon>Eukaryota</taxon>
        <taxon>Metazoa</taxon>
        <taxon>Ecdysozoa</taxon>
        <taxon>Nematoda</taxon>
        <taxon>Chromadorea</taxon>
        <taxon>Rhabditida</taxon>
        <taxon>Rhabditina</taxon>
        <taxon>Rhabditomorpha</taxon>
        <taxon>Rhabditoidea</taxon>
        <taxon>Rhabditidae</taxon>
        <taxon>Peloderinae</taxon>
        <taxon>Caenorhabditis</taxon>
    </lineage>
</organism>
<dbReference type="Proteomes" id="UP000008068">
    <property type="component" value="Unassembled WGS sequence"/>
</dbReference>
<dbReference type="OMA" id="WIRRESY"/>
<protein>
    <recommendedName>
        <fullName evidence="1">F-box domain-containing protein</fullName>
    </recommendedName>
</protein>
<proteinExistence type="predicted"/>
<dbReference type="EMBL" id="GL379804">
    <property type="protein sequence ID" value="EGT38936.1"/>
    <property type="molecule type" value="Genomic_DNA"/>
</dbReference>
<dbReference type="FunCoup" id="G0MP02">
    <property type="interactions" value="5"/>
</dbReference>
<feature type="domain" description="F-box" evidence="1">
    <location>
        <begin position="2"/>
        <end position="54"/>
    </location>
</feature>
<keyword evidence="3" id="KW-1185">Reference proteome</keyword>
<dbReference type="InParanoid" id="G0MP02"/>
<dbReference type="PANTHER" id="PTHR21503:SF8">
    <property type="entry name" value="F-BOX ASSOCIATED DOMAIN-CONTAINING PROTEIN-RELATED"/>
    <property type="match status" value="1"/>
</dbReference>
<dbReference type="PANTHER" id="PTHR21503">
    <property type="entry name" value="F-BOX-CONTAINING HYPOTHETICAL PROTEIN C.ELEGANS"/>
    <property type="match status" value="1"/>
</dbReference>
<evidence type="ECO:0000313" key="2">
    <source>
        <dbReference type="EMBL" id="EGT38936.1"/>
    </source>
</evidence>
<sequence>MTIKLQRLPFLVQEAIMKNMECDSIVMLSFCSSRMKTMIRASRLNLSMMLYRTYNSTTELVLQNSNGDGIHAYIMFTVAHLDDDFEILKLNNFEYCISAYLKMVLYSKSKFSRNYFLLHFHNHVLELFKTSPEIFHETGSNVDLATIKVFENTTQLRLEDRNSDYVEIVNSDFIEQLFSKCENLEGAIVEPIVDDEMSENSKLTTAKNLYFEHAVEQVEIIACHFKGHHAVFEDSECGNRTVEKIIRQWIANEAFQELKSMKIKQEVEGVFSPQFFHHYIQSERWDPARRPEHYENKTKIMDYEFESFECADFVDIQRKSDGKWASFKVTTDCFKFCVWD</sequence>
<dbReference type="OrthoDB" id="5908872at2759"/>
<dbReference type="HOGENOM" id="CLU_040220_0_1_1"/>
<dbReference type="PROSITE" id="PS50181">
    <property type="entry name" value="FBOX"/>
    <property type="match status" value="1"/>
</dbReference>
<gene>
    <name evidence="2" type="ORF">CAEBREN_13275</name>
</gene>
<dbReference type="AlphaFoldDB" id="G0MP02"/>
<evidence type="ECO:0000259" key="1">
    <source>
        <dbReference type="PROSITE" id="PS50181"/>
    </source>
</evidence>